<dbReference type="AlphaFoldDB" id="A0A0F9BJC7"/>
<gene>
    <name evidence="1" type="ORF">LCGC14_2720510</name>
</gene>
<sequence length="60" mass="7244">MMTNQQRLYRLARRDGFDLYAARELAKVTPNGVPWHSVWWAYMWGPMFQARMQDALKVRQ</sequence>
<protein>
    <submittedName>
        <fullName evidence="1">Uncharacterized protein</fullName>
    </submittedName>
</protein>
<comment type="caution">
    <text evidence="1">The sequence shown here is derived from an EMBL/GenBank/DDBJ whole genome shotgun (WGS) entry which is preliminary data.</text>
</comment>
<name>A0A0F9BJC7_9ZZZZ</name>
<dbReference type="EMBL" id="LAZR01048985">
    <property type="protein sequence ID" value="KKK90689.1"/>
    <property type="molecule type" value="Genomic_DNA"/>
</dbReference>
<evidence type="ECO:0000313" key="1">
    <source>
        <dbReference type="EMBL" id="KKK90689.1"/>
    </source>
</evidence>
<proteinExistence type="predicted"/>
<reference evidence="1" key="1">
    <citation type="journal article" date="2015" name="Nature">
        <title>Complex archaea that bridge the gap between prokaryotes and eukaryotes.</title>
        <authorList>
            <person name="Spang A."/>
            <person name="Saw J.H."/>
            <person name="Jorgensen S.L."/>
            <person name="Zaremba-Niedzwiedzka K."/>
            <person name="Martijn J."/>
            <person name="Lind A.E."/>
            <person name="van Eijk R."/>
            <person name="Schleper C."/>
            <person name="Guy L."/>
            <person name="Ettema T.J."/>
        </authorList>
    </citation>
    <scope>NUCLEOTIDE SEQUENCE</scope>
</reference>
<accession>A0A0F9BJC7</accession>
<organism evidence="1">
    <name type="scientific">marine sediment metagenome</name>
    <dbReference type="NCBI Taxonomy" id="412755"/>
    <lineage>
        <taxon>unclassified sequences</taxon>
        <taxon>metagenomes</taxon>
        <taxon>ecological metagenomes</taxon>
    </lineage>
</organism>